<evidence type="ECO:0000313" key="2">
    <source>
        <dbReference type="EMBL" id="MCV2887772.1"/>
    </source>
</evidence>
<keyword evidence="3" id="KW-1185">Reference proteome</keyword>
<dbReference type="SUPFAM" id="SSF53067">
    <property type="entry name" value="Actin-like ATPase domain"/>
    <property type="match status" value="2"/>
</dbReference>
<protein>
    <submittedName>
        <fullName evidence="2">ATPase</fullName>
    </submittedName>
</protein>
<accession>A0ABT3AGG8</accession>
<evidence type="ECO:0000313" key="3">
    <source>
        <dbReference type="Proteomes" id="UP001320899"/>
    </source>
</evidence>
<dbReference type="PANTHER" id="PTHR43190">
    <property type="entry name" value="N-ACETYL-D-GLUCOSAMINE KINASE"/>
    <property type="match status" value="1"/>
</dbReference>
<evidence type="ECO:0000259" key="1">
    <source>
        <dbReference type="Pfam" id="PF01869"/>
    </source>
</evidence>
<dbReference type="InterPro" id="IPR052519">
    <property type="entry name" value="Euk-type_GlcNAc_Kinase"/>
</dbReference>
<organism evidence="2 3">
    <name type="scientific">Ruegeria aquimaris</name>
    <dbReference type="NCBI Taxonomy" id="2984333"/>
    <lineage>
        <taxon>Bacteria</taxon>
        <taxon>Pseudomonadati</taxon>
        <taxon>Pseudomonadota</taxon>
        <taxon>Alphaproteobacteria</taxon>
        <taxon>Rhodobacterales</taxon>
        <taxon>Roseobacteraceae</taxon>
        <taxon>Ruegeria</taxon>
    </lineage>
</organism>
<reference evidence="2 3" key="1">
    <citation type="submission" date="2022-10" db="EMBL/GenBank/DDBJ databases">
        <title>Ruegeria sp. nov., isolated from ocean surface sediments.</title>
        <authorList>
            <person name="He W."/>
            <person name="Xue H.-P."/>
            <person name="Zhang D.-F."/>
        </authorList>
    </citation>
    <scope>NUCLEOTIDE SEQUENCE [LARGE SCALE GENOMIC DNA]</scope>
    <source>
        <strain evidence="2 3">XHP0148</strain>
    </source>
</reference>
<feature type="domain" description="ATPase BadF/BadG/BcrA/BcrD type" evidence="1">
    <location>
        <begin position="12"/>
        <end position="252"/>
    </location>
</feature>
<dbReference type="EMBL" id="JAOWLB010000003">
    <property type="protein sequence ID" value="MCV2887772.1"/>
    <property type="molecule type" value="Genomic_DNA"/>
</dbReference>
<comment type="caution">
    <text evidence="2">The sequence shown here is derived from an EMBL/GenBank/DDBJ whole genome shotgun (WGS) entry which is preliminary data.</text>
</comment>
<dbReference type="Gene3D" id="3.30.420.40">
    <property type="match status" value="2"/>
</dbReference>
<dbReference type="RefSeq" id="WP_263827595.1">
    <property type="nucleotide sequence ID" value="NZ_JAOWLB010000003.1"/>
</dbReference>
<dbReference type="Pfam" id="PF01869">
    <property type="entry name" value="BcrAD_BadFG"/>
    <property type="match status" value="1"/>
</dbReference>
<dbReference type="CDD" id="cd24082">
    <property type="entry name" value="ASKHA_NBD_GspK-like"/>
    <property type="match status" value="1"/>
</dbReference>
<dbReference type="Proteomes" id="UP001320899">
    <property type="component" value="Unassembled WGS sequence"/>
</dbReference>
<dbReference type="PANTHER" id="PTHR43190:SF3">
    <property type="entry name" value="N-ACETYL-D-GLUCOSAMINE KINASE"/>
    <property type="match status" value="1"/>
</dbReference>
<sequence length="292" mass="29738">MTESLHTRVMAIDGGGTRCRLALWTGRDVVSVETGSANVSTDFDGGVCQIIEGVGALAAKVGESAEALSALPAFVGLAGVTGPEIAERLRQALPFAHLRIEDDRPAALRGALGDRDGVIAHCGTGSFFGSRIAGTMRFSGGWGSVLGDEASAQWIGRAALKATLRAVDGRLNPSGLSRTLLDRFDGAAGIVRFAGSADPKDFGALAPLVTAQAAAGDALGRRIMADGASDIAQSLPAIGWAPGLTICLTGGIGPHFEPYLPAAMQACVSASVDEPLAGALSLARDFAREAAQ</sequence>
<proteinExistence type="predicted"/>
<gene>
    <name evidence="2" type="ORF">OE747_05445</name>
</gene>
<dbReference type="InterPro" id="IPR002731">
    <property type="entry name" value="ATPase_BadF"/>
</dbReference>
<name>A0ABT3AGG8_9RHOB</name>
<dbReference type="InterPro" id="IPR043129">
    <property type="entry name" value="ATPase_NBD"/>
</dbReference>